<keyword evidence="8" id="KW-0496">Mitochondrion</keyword>
<gene>
    <name evidence="18" type="ORF">pdam_00011233</name>
</gene>
<evidence type="ECO:0000256" key="9">
    <source>
        <dbReference type="ARBA" id="ARBA00023133"/>
    </source>
</evidence>
<keyword evidence="10" id="KW-0472">Membrane</keyword>
<dbReference type="PANTHER" id="PTHR11108">
    <property type="entry name" value="FERROCHELATASE"/>
    <property type="match status" value="1"/>
</dbReference>
<evidence type="ECO:0000256" key="15">
    <source>
        <dbReference type="ARBA" id="ARBA00034332"/>
    </source>
</evidence>
<evidence type="ECO:0000256" key="12">
    <source>
        <dbReference type="ARBA" id="ARBA00023244"/>
    </source>
</evidence>
<comment type="caution">
    <text evidence="18">The sequence shown here is derived from an EMBL/GenBank/DDBJ whole genome shotgun (WGS) entry which is preliminary data.</text>
</comment>
<dbReference type="CDD" id="cd00419">
    <property type="entry name" value="Ferrochelatase_C"/>
    <property type="match status" value="1"/>
</dbReference>
<evidence type="ECO:0000256" key="2">
    <source>
        <dbReference type="ARBA" id="ARBA00004943"/>
    </source>
</evidence>
<evidence type="ECO:0000256" key="6">
    <source>
        <dbReference type="ARBA" id="ARBA00022946"/>
    </source>
</evidence>
<comment type="pathway">
    <text evidence="2">Porphyrin-containing compound metabolism; protoheme biosynthesis; protoheme from protoporphyrin-IX: step 1/1.</text>
</comment>
<dbReference type="PANTHER" id="PTHR11108:SF1">
    <property type="entry name" value="FERROCHELATASE, MITOCHONDRIAL"/>
    <property type="match status" value="1"/>
</dbReference>
<keyword evidence="19" id="KW-1185">Reference proteome</keyword>
<comment type="catalytic activity">
    <reaction evidence="16">
        <text>heme b + 2 H(+) = protoporphyrin IX + Fe(2+)</text>
        <dbReference type="Rhea" id="RHEA:22584"/>
        <dbReference type="ChEBI" id="CHEBI:15378"/>
        <dbReference type="ChEBI" id="CHEBI:29033"/>
        <dbReference type="ChEBI" id="CHEBI:57306"/>
        <dbReference type="ChEBI" id="CHEBI:60344"/>
        <dbReference type="EC" id="4.98.1.1"/>
    </reaction>
    <physiologicalReaction direction="right-to-left" evidence="16">
        <dbReference type="Rhea" id="RHEA:22586"/>
    </physiologicalReaction>
</comment>
<organism evidence="18 19">
    <name type="scientific">Pocillopora damicornis</name>
    <name type="common">Cauliflower coral</name>
    <name type="synonym">Millepora damicornis</name>
    <dbReference type="NCBI Taxonomy" id="46731"/>
    <lineage>
        <taxon>Eukaryota</taxon>
        <taxon>Metazoa</taxon>
        <taxon>Cnidaria</taxon>
        <taxon>Anthozoa</taxon>
        <taxon>Hexacorallia</taxon>
        <taxon>Scleractinia</taxon>
        <taxon>Astrocoeniina</taxon>
        <taxon>Pocilloporidae</taxon>
        <taxon>Pocillopora</taxon>
    </lineage>
</organism>
<dbReference type="InterPro" id="IPR033659">
    <property type="entry name" value="Ferrochelatase_N"/>
</dbReference>
<keyword evidence="7" id="KW-0408">Iron</keyword>
<dbReference type="FunFam" id="3.40.50.1400:FF:000003">
    <property type="entry name" value="Ferrochelatase"/>
    <property type="match status" value="1"/>
</dbReference>
<dbReference type="EC" id="4.98.1.1" evidence="15"/>
<comment type="subcellular location">
    <subcellularLocation>
        <location evidence="1">Mitochondrion inner membrane</location>
        <topology evidence="1">Peripheral membrane protein</topology>
        <orientation evidence="1">Matrix side</orientation>
    </subcellularLocation>
</comment>
<evidence type="ECO:0000256" key="5">
    <source>
        <dbReference type="ARBA" id="ARBA00022792"/>
    </source>
</evidence>
<evidence type="ECO:0000256" key="11">
    <source>
        <dbReference type="ARBA" id="ARBA00023239"/>
    </source>
</evidence>
<dbReference type="HAMAP" id="MF_00323">
    <property type="entry name" value="Ferrochelatase"/>
    <property type="match status" value="1"/>
</dbReference>
<dbReference type="Proteomes" id="UP000275408">
    <property type="component" value="Unassembled WGS sequence"/>
</dbReference>
<keyword evidence="11" id="KW-0456">Lyase</keyword>
<evidence type="ECO:0000256" key="7">
    <source>
        <dbReference type="ARBA" id="ARBA00023004"/>
    </source>
</evidence>
<dbReference type="GO" id="GO:0006783">
    <property type="term" value="P:heme biosynthetic process"/>
    <property type="evidence" value="ECO:0007669"/>
    <property type="project" value="UniProtKB-KW"/>
</dbReference>
<evidence type="ECO:0000313" key="18">
    <source>
        <dbReference type="EMBL" id="RMX49297.1"/>
    </source>
</evidence>
<name>A0A3M6U6P9_POCDA</name>
<dbReference type="UniPathway" id="UPA00252"/>
<sequence length="390" mass="43599">MALRNLCKLQVNCNYLSPLRISTQTRTHVSSINRSLFAPQSCNFGSSSRLSCLGVAQQMGESSEQANLKPKTGIMLLNMGGPETTNEVHDFLLRLFSDRDLMVLPAQSKMAQWIARRRTPKIQEQYQKIGGGSPIKMWTEKQGEGMIKLLDDMCPDSAPHKFYIGFRYVKPLTEDTLDQMESDGIERAVAFTQYPQYSCSTTGSSLNAIYRHYKQKGEKPGIKWSVIDRWPTHPGLVQAFAENVRAELAKFPADVQNEVVILFSAHSLPMKVGPMPWLGPQTEDSIKGLAKKGKKNILLVPIAFTSDHIETLHELDIEYAEEVAHEVGIENIRRAASLNDSPTFIKAMADVVKAHLDSGVNCSRQLPLRCPMCVNPTCGLAKEFFLNRTL</sequence>
<dbReference type="OrthoDB" id="1323at2759"/>
<evidence type="ECO:0000313" key="19">
    <source>
        <dbReference type="Proteomes" id="UP000275408"/>
    </source>
</evidence>
<dbReference type="InterPro" id="IPR033644">
    <property type="entry name" value="Ferrochelatase_C"/>
</dbReference>
<dbReference type="NCBIfam" id="TIGR00109">
    <property type="entry name" value="hemH"/>
    <property type="match status" value="1"/>
</dbReference>
<keyword evidence="12" id="KW-0627">Porphyrin biosynthesis</keyword>
<dbReference type="EMBL" id="RCHS01002151">
    <property type="protein sequence ID" value="RMX49297.1"/>
    <property type="molecule type" value="Genomic_DNA"/>
</dbReference>
<dbReference type="GO" id="GO:0004325">
    <property type="term" value="F:ferrochelatase activity"/>
    <property type="evidence" value="ECO:0007669"/>
    <property type="project" value="UniProtKB-EC"/>
</dbReference>
<evidence type="ECO:0000256" key="14">
    <source>
        <dbReference type="ARBA" id="ARBA00032440"/>
    </source>
</evidence>
<evidence type="ECO:0000256" key="17">
    <source>
        <dbReference type="RuleBase" id="RU004185"/>
    </source>
</evidence>
<keyword evidence="5" id="KW-0999">Mitochondrion inner membrane</keyword>
<dbReference type="AlphaFoldDB" id="A0A3M6U6P9"/>
<proteinExistence type="inferred from homology"/>
<dbReference type="GO" id="GO:0005743">
    <property type="term" value="C:mitochondrial inner membrane"/>
    <property type="evidence" value="ECO:0007669"/>
    <property type="project" value="UniProtKB-SubCell"/>
</dbReference>
<dbReference type="SUPFAM" id="SSF53800">
    <property type="entry name" value="Chelatase"/>
    <property type="match status" value="1"/>
</dbReference>
<protein>
    <recommendedName>
        <fullName evidence="4">Ferrochelatase, mitochondrial</fullName>
        <ecNumber evidence="15">4.98.1.1</ecNumber>
    </recommendedName>
    <alternativeName>
        <fullName evidence="14">Heme synthase</fullName>
    </alternativeName>
    <alternativeName>
        <fullName evidence="13">Protoheme ferro-lyase</fullName>
    </alternativeName>
</protein>
<evidence type="ECO:0000256" key="4">
    <source>
        <dbReference type="ARBA" id="ARBA00021249"/>
    </source>
</evidence>
<dbReference type="Gene3D" id="3.40.50.1400">
    <property type="match status" value="2"/>
</dbReference>
<evidence type="ECO:0000256" key="3">
    <source>
        <dbReference type="ARBA" id="ARBA00007718"/>
    </source>
</evidence>
<evidence type="ECO:0000256" key="10">
    <source>
        <dbReference type="ARBA" id="ARBA00023136"/>
    </source>
</evidence>
<comment type="similarity">
    <text evidence="3 17">Belongs to the ferrochelatase family.</text>
</comment>
<keyword evidence="6" id="KW-0809">Transit peptide</keyword>
<reference evidence="18 19" key="1">
    <citation type="journal article" date="2018" name="Sci. Rep.">
        <title>Comparative analysis of the Pocillopora damicornis genome highlights role of immune system in coral evolution.</title>
        <authorList>
            <person name="Cunning R."/>
            <person name="Bay R.A."/>
            <person name="Gillette P."/>
            <person name="Baker A.C."/>
            <person name="Traylor-Knowles N."/>
        </authorList>
    </citation>
    <scope>NUCLEOTIDE SEQUENCE [LARGE SCALE GENOMIC DNA]</scope>
    <source>
        <strain evidence="18">RSMAS</strain>
        <tissue evidence="18">Whole animal</tissue>
    </source>
</reference>
<evidence type="ECO:0000256" key="8">
    <source>
        <dbReference type="ARBA" id="ARBA00023128"/>
    </source>
</evidence>
<accession>A0A3M6U6P9</accession>
<evidence type="ECO:0000256" key="13">
    <source>
        <dbReference type="ARBA" id="ARBA00029619"/>
    </source>
</evidence>
<evidence type="ECO:0000256" key="16">
    <source>
        <dbReference type="ARBA" id="ARBA00049915"/>
    </source>
</evidence>
<dbReference type="STRING" id="46731.A0A3M6U6P9"/>
<dbReference type="Pfam" id="PF00762">
    <property type="entry name" value="Ferrochelatase"/>
    <property type="match status" value="1"/>
</dbReference>
<dbReference type="InterPro" id="IPR001015">
    <property type="entry name" value="Ferrochelatase"/>
</dbReference>
<keyword evidence="9" id="KW-0350">Heme biosynthesis</keyword>
<dbReference type="CDD" id="cd03411">
    <property type="entry name" value="Ferrochelatase_N"/>
    <property type="match status" value="1"/>
</dbReference>
<evidence type="ECO:0000256" key="1">
    <source>
        <dbReference type="ARBA" id="ARBA00004443"/>
    </source>
</evidence>